<feature type="region of interest" description="Disordered" evidence="1">
    <location>
        <begin position="307"/>
        <end position="362"/>
    </location>
</feature>
<keyword evidence="2" id="KW-0812">Transmembrane</keyword>
<proteinExistence type="predicted"/>
<name>A0A1J7JNW8_9PEZI</name>
<feature type="compositionally biased region" description="Low complexity" evidence="1">
    <location>
        <begin position="326"/>
        <end position="343"/>
    </location>
</feature>
<keyword evidence="4" id="KW-1185">Reference proteome</keyword>
<reference evidence="3 4" key="1">
    <citation type="submission" date="2016-10" db="EMBL/GenBank/DDBJ databases">
        <title>Draft genome sequence of Coniochaeta ligniaria NRRL30616, a lignocellulolytic fungus for bioabatement of inhibitors in plant biomass hydrolysates.</title>
        <authorList>
            <consortium name="DOE Joint Genome Institute"/>
            <person name="Jimenez D.J."/>
            <person name="Hector R.E."/>
            <person name="Riley R."/>
            <person name="Sun H."/>
            <person name="Grigoriev I.V."/>
            <person name="Van Elsas J.D."/>
            <person name="Nichols N.N."/>
        </authorList>
    </citation>
    <scope>NUCLEOTIDE SEQUENCE [LARGE SCALE GENOMIC DNA]</scope>
    <source>
        <strain evidence="3 4">NRRL 30616</strain>
    </source>
</reference>
<evidence type="ECO:0000256" key="2">
    <source>
        <dbReference type="SAM" id="Phobius"/>
    </source>
</evidence>
<sequence length="504" mass="56101">MDPVSLVTAVITIGGVGITAARFAEIIYLAINDARMFDEDIDRIALGFRTFAGVIQMTERSLKRVSQDHSTSTVVDWIMKKGIAKNLVAVSHDIDSHILLYTDRFERVAQRRGLLALGRKLWWSRVHKADIDKLHPRMESLKTSLSLVYDAIKVEILLALKDSPEVRAEILELKQALKEREETIQILLRQHLSHERSGKGLVHGDAAGSVTSLAIEQIDATRLLLKLGKSLREAETVAEIAPKLKQSTKRRRRAGTRRRESRAPRTRAEVPQDVVTPPSRPPSPRPQVRRSRPEVVIPESVLQRFEANAVDEKSDHVTEVHRDSMASANSTLLTRTSSSSTARTRPETPITPLTPAPAESSFTDVRESRNHHSLLGLEWETIQGYVRAPSSAKGLLKSVTAQRFGTGLDENFITVHKAKELGLDISPLDPEADGGKMVLQVTEGVRLQVIGTVETTWSTSLPSGFKLMMWVLDGQPDGISIVLGRPFEKRRRHYNRAPSLSGRS</sequence>
<feature type="transmembrane region" description="Helical" evidence="2">
    <location>
        <begin position="6"/>
        <end position="31"/>
    </location>
</feature>
<dbReference type="STRING" id="1408157.A0A1J7JNW8"/>
<dbReference type="InParanoid" id="A0A1J7JNW8"/>
<evidence type="ECO:0000313" key="4">
    <source>
        <dbReference type="Proteomes" id="UP000182658"/>
    </source>
</evidence>
<keyword evidence="2" id="KW-0472">Membrane</keyword>
<dbReference type="Proteomes" id="UP000182658">
    <property type="component" value="Unassembled WGS sequence"/>
</dbReference>
<dbReference type="AlphaFoldDB" id="A0A1J7JNW8"/>
<feature type="compositionally biased region" description="Basic and acidic residues" evidence="1">
    <location>
        <begin position="257"/>
        <end position="270"/>
    </location>
</feature>
<feature type="region of interest" description="Disordered" evidence="1">
    <location>
        <begin position="242"/>
        <end position="295"/>
    </location>
</feature>
<dbReference type="OrthoDB" id="5240120at2759"/>
<gene>
    <name evidence="3" type="ORF">CONLIGDRAFT_669301</name>
</gene>
<feature type="compositionally biased region" description="Basic and acidic residues" evidence="1">
    <location>
        <begin position="310"/>
        <end position="324"/>
    </location>
</feature>
<protein>
    <recommendedName>
        <fullName evidence="5">Fungal N-terminal domain-containing protein</fullName>
    </recommendedName>
</protein>
<evidence type="ECO:0008006" key="5">
    <source>
        <dbReference type="Google" id="ProtNLM"/>
    </source>
</evidence>
<evidence type="ECO:0000313" key="3">
    <source>
        <dbReference type="EMBL" id="OIW29434.1"/>
    </source>
</evidence>
<evidence type="ECO:0000256" key="1">
    <source>
        <dbReference type="SAM" id="MobiDB-lite"/>
    </source>
</evidence>
<keyword evidence="2" id="KW-1133">Transmembrane helix</keyword>
<accession>A0A1J7JNW8</accession>
<feature type="compositionally biased region" description="Basic residues" evidence="1">
    <location>
        <begin position="246"/>
        <end position="256"/>
    </location>
</feature>
<dbReference type="EMBL" id="KV875097">
    <property type="protein sequence ID" value="OIW29434.1"/>
    <property type="molecule type" value="Genomic_DNA"/>
</dbReference>
<organism evidence="3 4">
    <name type="scientific">Coniochaeta ligniaria NRRL 30616</name>
    <dbReference type="NCBI Taxonomy" id="1408157"/>
    <lineage>
        <taxon>Eukaryota</taxon>
        <taxon>Fungi</taxon>
        <taxon>Dikarya</taxon>
        <taxon>Ascomycota</taxon>
        <taxon>Pezizomycotina</taxon>
        <taxon>Sordariomycetes</taxon>
        <taxon>Sordariomycetidae</taxon>
        <taxon>Coniochaetales</taxon>
        <taxon>Coniochaetaceae</taxon>
        <taxon>Coniochaeta</taxon>
    </lineage>
</organism>